<keyword evidence="1" id="KW-0812">Transmembrane</keyword>
<gene>
    <name evidence="2" type="ORF">AYO28_25825</name>
</gene>
<feature type="transmembrane region" description="Helical" evidence="1">
    <location>
        <begin position="12"/>
        <end position="31"/>
    </location>
</feature>
<keyword evidence="1" id="KW-0472">Membrane</keyword>
<dbReference type="EMBL" id="LUCV01000044">
    <property type="protein sequence ID" value="OAI86008.1"/>
    <property type="molecule type" value="Genomic_DNA"/>
</dbReference>
<proteinExistence type="predicted"/>
<evidence type="ECO:0008006" key="4">
    <source>
        <dbReference type="Google" id="ProtNLM"/>
    </source>
</evidence>
<accession>A0A177SCC6</accession>
<name>A0A177SCC6_PSEPU</name>
<evidence type="ECO:0000256" key="1">
    <source>
        <dbReference type="SAM" id="Phobius"/>
    </source>
</evidence>
<dbReference type="AlphaFoldDB" id="A0A177SCC6"/>
<reference evidence="2 3" key="1">
    <citation type="submission" date="2016-03" db="EMBL/GenBank/DDBJ databases">
        <title>Draft Genome Assembly of Pseudomonas putida strain CBF10-2.</title>
        <authorList>
            <person name="Iyer R.S."/>
            <person name="Damania A."/>
        </authorList>
    </citation>
    <scope>NUCLEOTIDE SEQUENCE [LARGE SCALE GENOMIC DNA]</scope>
    <source>
        <strain evidence="2 3">CBF10-2</strain>
    </source>
</reference>
<evidence type="ECO:0000313" key="2">
    <source>
        <dbReference type="EMBL" id="OAI86008.1"/>
    </source>
</evidence>
<dbReference type="Proteomes" id="UP000077752">
    <property type="component" value="Unassembled WGS sequence"/>
</dbReference>
<protein>
    <recommendedName>
        <fullName evidence="4">Prepilin-type N-terminal cleavage/methylation domain-containing protein</fullName>
    </recommendedName>
</protein>
<keyword evidence="1" id="KW-1133">Transmembrane helix</keyword>
<dbReference type="NCBIfam" id="TIGR02532">
    <property type="entry name" value="IV_pilin_GFxxxE"/>
    <property type="match status" value="1"/>
</dbReference>
<organism evidence="2 3">
    <name type="scientific">Pseudomonas putida</name>
    <name type="common">Arthrobacter siderocapsulatus</name>
    <dbReference type="NCBI Taxonomy" id="303"/>
    <lineage>
        <taxon>Bacteria</taxon>
        <taxon>Pseudomonadati</taxon>
        <taxon>Pseudomonadota</taxon>
        <taxon>Gammaproteobacteria</taxon>
        <taxon>Pseudomonadales</taxon>
        <taxon>Pseudomonadaceae</taxon>
        <taxon>Pseudomonas</taxon>
    </lineage>
</organism>
<comment type="caution">
    <text evidence="2">The sequence shown here is derived from an EMBL/GenBank/DDBJ whole genome shotgun (WGS) entry which is preliminary data.</text>
</comment>
<evidence type="ECO:0000313" key="3">
    <source>
        <dbReference type="Proteomes" id="UP000077752"/>
    </source>
</evidence>
<sequence>MRWAAGFSLIEVLLAMSLGLLLILGGSRLFIGALHSWKVQEAAARLQEDARLVLHRMAGDIRMAGMFGCLRREAMSFPEAETARVFAQAVRLEPASDGGLGSLTLVAAEWGELAGAPDWTLVTDCLANATVVKGRATPGPGQFAVPIRQQTYRLDGRSLLLGSGGSRAVLVDNVGRFDVRRDEDRMLLSLTLEDPGQRVRPQTYELTVVLRNAL</sequence>
<dbReference type="InterPro" id="IPR012902">
    <property type="entry name" value="N_methyl_site"/>
</dbReference>